<dbReference type="OrthoDB" id="9775794at2"/>
<comment type="caution">
    <text evidence="3">The sequence shown here is derived from an EMBL/GenBank/DDBJ whole genome shotgun (WGS) entry which is preliminary data.</text>
</comment>
<evidence type="ECO:0000256" key="1">
    <source>
        <dbReference type="ARBA" id="ARBA00005254"/>
    </source>
</evidence>
<reference evidence="3 4" key="1">
    <citation type="submission" date="2019-10" db="EMBL/GenBank/DDBJ databases">
        <title>Genome sequence of Phaeocystidibacter marisrubri JCM30614 (type strain).</title>
        <authorList>
            <person name="Bowman J.P."/>
        </authorList>
    </citation>
    <scope>NUCLEOTIDE SEQUENCE [LARGE SCALE GENOMIC DNA]</scope>
    <source>
        <strain evidence="3 4">JCM 30614</strain>
    </source>
</reference>
<dbReference type="RefSeq" id="WP_151693846.1">
    <property type="nucleotide sequence ID" value="NZ_BMGX01000001.1"/>
</dbReference>
<dbReference type="EC" id="5.3.3.18" evidence="3"/>
<dbReference type="Pfam" id="PF00378">
    <property type="entry name" value="ECH_1"/>
    <property type="match status" value="1"/>
</dbReference>
<sequence length="258" mass="27967">MSYIQQEFSQGVCTLRMNRPEKFNSFVRDMAMDLQVKLDEAAADDSVRCIVLTGVGKAFCAGQDLAEATDPNGPELSNIVSEHYNPIIQRIRRIEKPVIAAVNGVAAGAGANIALACDIVLATESASFIQAFSKIGLIPDSGGTFFLPRLVGWQRASALMMTGEKVSATDAVSIGMIYKAIPDDQFEASVLEMANQLAQMPTKGLGLTKRALNQSFGNNLSQQLDLEDELQSQAGRTDDYAEGTRAFLEKRKPEFKGH</sequence>
<evidence type="ECO:0000313" key="3">
    <source>
        <dbReference type="EMBL" id="KAB2816419.1"/>
    </source>
</evidence>
<dbReference type="PANTHER" id="PTHR43459:SF1">
    <property type="entry name" value="EG:BACN32G11.4 PROTEIN"/>
    <property type="match status" value="1"/>
</dbReference>
<dbReference type="Gene3D" id="1.10.12.10">
    <property type="entry name" value="Lyase 2-enoyl-coa Hydratase, Chain A, domain 2"/>
    <property type="match status" value="1"/>
</dbReference>
<dbReference type="SUPFAM" id="SSF52096">
    <property type="entry name" value="ClpP/crotonase"/>
    <property type="match status" value="1"/>
</dbReference>
<protein>
    <submittedName>
        <fullName evidence="3">2-(1,2-epoxy-1,2-dihydrophenyl)acetyl-CoA isomerase</fullName>
        <ecNumber evidence="3">5.3.3.18</ecNumber>
    </submittedName>
</protein>
<gene>
    <name evidence="3" type="ORF">F8C82_12110</name>
</gene>
<comment type="similarity">
    <text evidence="1 2">Belongs to the enoyl-CoA hydratase/isomerase family.</text>
</comment>
<dbReference type="InterPro" id="IPR029045">
    <property type="entry name" value="ClpP/crotonase-like_dom_sf"/>
</dbReference>
<evidence type="ECO:0000313" key="4">
    <source>
        <dbReference type="Proteomes" id="UP000484164"/>
    </source>
</evidence>
<dbReference type="InterPro" id="IPR018376">
    <property type="entry name" value="Enoyl-CoA_hyd/isom_CS"/>
</dbReference>
<dbReference type="Proteomes" id="UP000484164">
    <property type="component" value="Unassembled WGS sequence"/>
</dbReference>
<dbReference type="GO" id="GO:0016853">
    <property type="term" value="F:isomerase activity"/>
    <property type="evidence" value="ECO:0007669"/>
    <property type="project" value="UniProtKB-KW"/>
</dbReference>
<name>A0A6L3ZHE8_9FLAO</name>
<dbReference type="PANTHER" id="PTHR43459">
    <property type="entry name" value="ENOYL-COA HYDRATASE"/>
    <property type="match status" value="1"/>
</dbReference>
<dbReference type="CDD" id="cd06558">
    <property type="entry name" value="crotonase-like"/>
    <property type="match status" value="1"/>
</dbReference>
<accession>A0A6L3ZHE8</accession>
<organism evidence="3 4">
    <name type="scientific">Phaeocystidibacter marisrubri</name>
    <dbReference type="NCBI Taxonomy" id="1577780"/>
    <lineage>
        <taxon>Bacteria</taxon>
        <taxon>Pseudomonadati</taxon>
        <taxon>Bacteroidota</taxon>
        <taxon>Flavobacteriia</taxon>
        <taxon>Flavobacteriales</taxon>
        <taxon>Phaeocystidibacteraceae</taxon>
        <taxon>Phaeocystidibacter</taxon>
    </lineage>
</organism>
<dbReference type="InterPro" id="IPR014748">
    <property type="entry name" value="Enoyl-CoA_hydra_C"/>
</dbReference>
<dbReference type="EMBL" id="WBVQ01000002">
    <property type="protein sequence ID" value="KAB2816419.1"/>
    <property type="molecule type" value="Genomic_DNA"/>
</dbReference>
<dbReference type="PROSITE" id="PS00166">
    <property type="entry name" value="ENOYL_COA_HYDRATASE"/>
    <property type="match status" value="1"/>
</dbReference>
<evidence type="ECO:0000256" key="2">
    <source>
        <dbReference type="RuleBase" id="RU003707"/>
    </source>
</evidence>
<proteinExistence type="inferred from homology"/>
<dbReference type="InterPro" id="IPR001753">
    <property type="entry name" value="Enoyl-CoA_hydra/iso"/>
</dbReference>
<dbReference type="Gene3D" id="3.90.226.10">
    <property type="entry name" value="2-enoyl-CoA Hydratase, Chain A, domain 1"/>
    <property type="match status" value="1"/>
</dbReference>
<keyword evidence="4" id="KW-1185">Reference proteome</keyword>
<keyword evidence="3" id="KW-0413">Isomerase</keyword>
<dbReference type="AlphaFoldDB" id="A0A6L3ZHE8"/>